<keyword evidence="2" id="KW-1185">Reference proteome</keyword>
<name>A0A0C1MT52_9RICK</name>
<reference evidence="1 2" key="1">
    <citation type="submission" date="2014-11" db="EMBL/GenBank/DDBJ databases">
        <title>A Rickettsiales Symbiont of Amoebae With Ancient Features.</title>
        <authorList>
            <person name="Schulz F."/>
            <person name="Martijn J."/>
            <person name="Wascher F."/>
            <person name="Kostanjsek R."/>
            <person name="Ettema T.J."/>
            <person name="Horn M."/>
        </authorList>
    </citation>
    <scope>NUCLEOTIDE SEQUENCE [LARGE SCALE GENOMIC DNA]</scope>
    <source>
        <strain evidence="1 2">UWC36</strain>
    </source>
</reference>
<proteinExistence type="predicted"/>
<dbReference type="Proteomes" id="UP000031258">
    <property type="component" value="Unassembled WGS sequence"/>
</dbReference>
<protein>
    <submittedName>
        <fullName evidence="1">Uncharacterized protein</fullName>
    </submittedName>
</protein>
<accession>A0A0C1MT52</accession>
<dbReference type="AlphaFoldDB" id="A0A0C1MT52"/>
<sequence>MADAPIGIFIHPIKFAWKKITEFLFKRAYIVSNAYYWNYYNSCKKWHSLS</sequence>
<evidence type="ECO:0000313" key="2">
    <source>
        <dbReference type="Proteomes" id="UP000031258"/>
    </source>
</evidence>
<evidence type="ECO:0000313" key="1">
    <source>
        <dbReference type="EMBL" id="KIE05287.1"/>
    </source>
</evidence>
<comment type="caution">
    <text evidence="1">The sequence shown here is derived from an EMBL/GenBank/DDBJ whole genome shotgun (WGS) entry which is preliminary data.</text>
</comment>
<dbReference type="EMBL" id="JSWE01000096">
    <property type="protein sequence ID" value="KIE05287.1"/>
    <property type="molecule type" value="Genomic_DNA"/>
</dbReference>
<gene>
    <name evidence="1" type="ORF">NF27_DT00610</name>
</gene>
<organism evidence="1 2">
    <name type="scientific">Candidatus Jidaibacter acanthamoebae</name>
    <dbReference type="NCBI Taxonomy" id="86105"/>
    <lineage>
        <taxon>Bacteria</taxon>
        <taxon>Pseudomonadati</taxon>
        <taxon>Pseudomonadota</taxon>
        <taxon>Alphaproteobacteria</taxon>
        <taxon>Rickettsiales</taxon>
        <taxon>Candidatus Midichloriaceae</taxon>
        <taxon>Candidatus Jidaibacter</taxon>
    </lineage>
</organism>